<keyword evidence="6" id="KW-1185">Reference proteome</keyword>
<feature type="compositionally biased region" description="Basic residues" evidence="2">
    <location>
        <begin position="360"/>
        <end position="371"/>
    </location>
</feature>
<feature type="non-terminal residue" evidence="5">
    <location>
        <position position="510"/>
    </location>
</feature>
<reference evidence="5" key="1">
    <citation type="submission" date="2023-10" db="EMBL/GenBank/DDBJ databases">
        <authorList>
            <person name="Chen Y."/>
            <person name="Shah S."/>
            <person name="Dougan E. K."/>
            <person name="Thang M."/>
            <person name="Chan C."/>
        </authorList>
    </citation>
    <scope>NUCLEOTIDE SEQUENCE [LARGE SCALE GENOMIC DNA]</scope>
</reference>
<feature type="compositionally biased region" description="Basic and acidic residues" evidence="2">
    <location>
        <begin position="201"/>
        <end position="216"/>
    </location>
</feature>
<dbReference type="EMBL" id="CAUYUJ010020170">
    <property type="protein sequence ID" value="CAK0896316.1"/>
    <property type="molecule type" value="Genomic_DNA"/>
</dbReference>
<dbReference type="InterPro" id="IPR024064">
    <property type="entry name" value="FdhE-like_sf"/>
</dbReference>
<feature type="domain" description="SUI1" evidence="4">
    <location>
        <begin position="14"/>
        <end position="73"/>
    </location>
</feature>
<name>A0ABN9XDD0_9DINO</name>
<dbReference type="InterPro" id="IPR013087">
    <property type="entry name" value="Znf_C2H2_type"/>
</dbReference>
<gene>
    <name evidence="5" type="ORF">PCOR1329_LOCUS74816</name>
</gene>
<dbReference type="Gene3D" id="3.90.1670.10">
    <property type="entry name" value="FdhE-like domain"/>
    <property type="match status" value="1"/>
</dbReference>
<keyword evidence="1" id="KW-0863">Zinc-finger</keyword>
<dbReference type="Gene3D" id="3.30.780.10">
    <property type="entry name" value="SUI1-like domain"/>
    <property type="match status" value="1"/>
</dbReference>
<dbReference type="InterPro" id="IPR001950">
    <property type="entry name" value="SUI1"/>
</dbReference>
<dbReference type="PROSITE" id="PS00028">
    <property type="entry name" value="ZINC_FINGER_C2H2_1"/>
    <property type="match status" value="1"/>
</dbReference>
<evidence type="ECO:0008006" key="7">
    <source>
        <dbReference type="Google" id="ProtNLM"/>
    </source>
</evidence>
<evidence type="ECO:0000256" key="1">
    <source>
        <dbReference type="PROSITE-ProRule" id="PRU00042"/>
    </source>
</evidence>
<proteinExistence type="predicted"/>
<dbReference type="Proteomes" id="UP001189429">
    <property type="component" value="Unassembled WGS sequence"/>
</dbReference>
<feature type="region of interest" description="Disordered" evidence="2">
    <location>
        <begin position="404"/>
        <end position="510"/>
    </location>
</feature>
<dbReference type="PROSITE" id="PS50157">
    <property type="entry name" value="ZINC_FINGER_C2H2_2"/>
    <property type="match status" value="1"/>
</dbReference>
<evidence type="ECO:0000259" key="3">
    <source>
        <dbReference type="PROSITE" id="PS50157"/>
    </source>
</evidence>
<feature type="region of interest" description="Disordered" evidence="2">
    <location>
        <begin position="201"/>
        <end position="233"/>
    </location>
</feature>
<dbReference type="InterPro" id="IPR036877">
    <property type="entry name" value="SUI1_dom_sf"/>
</dbReference>
<comment type="caution">
    <text evidence="5">The sequence shown here is derived from an EMBL/GenBank/DDBJ whole genome shotgun (WGS) entry which is preliminary data.</text>
</comment>
<feature type="region of interest" description="Disordered" evidence="2">
    <location>
        <begin position="360"/>
        <end position="379"/>
    </location>
</feature>
<feature type="compositionally biased region" description="Basic residues" evidence="2">
    <location>
        <begin position="421"/>
        <end position="438"/>
    </location>
</feature>
<dbReference type="Pfam" id="PF01253">
    <property type="entry name" value="SUI1"/>
    <property type="match status" value="1"/>
</dbReference>
<evidence type="ECO:0000313" key="6">
    <source>
        <dbReference type="Proteomes" id="UP001189429"/>
    </source>
</evidence>
<sequence length="510" mass="53443">MPAGHLWGPATGPGGKRVTIVAGVCGNARALCTALTTLLGTGGTVHPRGAQRADVEVQGEQVERVGKALSQLGCLRGLAGEKAGGAVALVAERDCGYDEFLRRTEPRSKARHAKAQGPDAKLPEPPEDAPCRKWHGFWLYCTGACEQRPRPAPGPAASGPQRVAAQDGQLVCEEPGGAEGEGMCTHECGATFGQRRTLELHRRQHRAERQQEEAQPRHPPAAAAGAAFAPSGGGDSWRYDGAYNSREAALEEESAWGLLGNTAGAAADDDDGVDAVAATYLANRRDAPSLASFIEASLQPAGVQRRRRAPPQAPLAGTEEVACPVCGGLVAAAEMDRRAPRPVPGDRRLGLRRLGLRPVARARRRRGRGRRGGVAGGAAGELARARPLRGGGAVLLGALRGGGRPGAGAGARGLPLGSGAHARRLRRRRRAGRRRARLGQRPGRAGARRREPAGGPRHVPGLRPSGASRRRGGARGPVPRGRWRPAAHGSAARCRRASGRGARCRGRRCR</sequence>
<dbReference type="PROSITE" id="PS50296">
    <property type="entry name" value="SUI1"/>
    <property type="match status" value="1"/>
</dbReference>
<protein>
    <recommendedName>
        <fullName evidence="7">C2H2-type domain-containing protein</fullName>
    </recommendedName>
</protein>
<dbReference type="SUPFAM" id="SSF144020">
    <property type="entry name" value="FdhE-like"/>
    <property type="match status" value="1"/>
</dbReference>
<feature type="domain" description="C2H2-type" evidence="3">
    <location>
        <begin position="182"/>
        <end position="210"/>
    </location>
</feature>
<evidence type="ECO:0000256" key="2">
    <source>
        <dbReference type="SAM" id="MobiDB-lite"/>
    </source>
</evidence>
<feature type="compositionally biased region" description="Low complexity" evidence="2">
    <location>
        <begin position="220"/>
        <end position="230"/>
    </location>
</feature>
<accession>A0ABN9XDD0</accession>
<organism evidence="5 6">
    <name type="scientific">Prorocentrum cordatum</name>
    <dbReference type="NCBI Taxonomy" id="2364126"/>
    <lineage>
        <taxon>Eukaryota</taxon>
        <taxon>Sar</taxon>
        <taxon>Alveolata</taxon>
        <taxon>Dinophyceae</taxon>
        <taxon>Prorocentrales</taxon>
        <taxon>Prorocentraceae</taxon>
        <taxon>Prorocentrum</taxon>
    </lineage>
</organism>
<keyword evidence="1" id="KW-0479">Metal-binding</keyword>
<dbReference type="SUPFAM" id="SSF55159">
    <property type="entry name" value="eIF1-like"/>
    <property type="match status" value="1"/>
</dbReference>
<evidence type="ECO:0000313" key="5">
    <source>
        <dbReference type="EMBL" id="CAK0896316.1"/>
    </source>
</evidence>
<keyword evidence="1" id="KW-0862">Zinc</keyword>
<feature type="compositionally biased region" description="Low complexity" evidence="2">
    <location>
        <begin position="453"/>
        <end position="467"/>
    </location>
</feature>
<feature type="region of interest" description="Disordered" evidence="2">
    <location>
        <begin position="149"/>
        <end position="168"/>
    </location>
</feature>
<evidence type="ECO:0000259" key="4">
    <source>
        <dbReference type="PROSITE" id="PS50296"/>
    </source>
</evidence>
<feature type="compositionally biased region" description="Basic residues" evidence="2">
    <location>
        <begin position="493"/>
        <end position="510"/>
    </location>
</feature>
<feature type="region of interest" description="Disordered" evidence="2">
    <location>
        <begin position="106"/>
        <end position="127"/>
    </location>
</feature>
<feature type="compositionally biased region" description="Low complexity" evidence="2">
    <location>
        <begin position="476"/>
        <end position="492"/>
    </location>
</feature>